<dbReference type="GO" id="GO:0006355">
    <property type="term" value="P:regulation of DNA-templated transcription"/>
    <property type="evidence" value="ECO:0007669"/>
    <property type="project" value="InterPro"/>
</dbReference>
<dbReference type="HOGENOM" id="CLU_737320_0_0_5"/>
<sequence>MRRSLVDAVADVQDAAWCGNGVSDVIRTVAEEIGAVGGVALQFHSETQDLLRIFAHGLPQIEQEYAEEYVHDPNVTDAHVKYSLGRAEAHTVCDYDLMSESEINRNPSYDWLQRAVGVKYFIGSRLDGGGPEVTLLGMHYEARQGHASDQQVERCRMLRPHIANAVRIGRLKEQAKNAATFAEILSANLPFGLLCINPDGTCIQTNAIADRILREGDGVYLGSDRRLHLSCPQAEPVLQRAIGKALKACAGQSVFAGEALVAARPSAKPSYLISAEPGLSPARGYDVSAPVVLVKIQDPSLRLALSDEQLNGLFGLTGRESELLRRLIGGETLKAAAARMGISYNTARVHLQRIYEKTGVASQSELVGRFSVPLF</sequence>
<gene>
    <name evidence="5" type="ORF">GL4_3204</name>
</gene>
<dbReference type="GO" id="GO:0003677">
    <property type="term" value="F:DNA binding"/>
    <property type="evidence" value="ECO:0007669"/>
    <property type="project" value="UniProtKB-KW"/>
</dbReference>
<evidence type="ECO:0000259" key="4">
    <source>
        <dbReference type="PROSITE" id="PS50043"/>
    </source>
</evidence>
<reference evidence="5 6" key="1">
    <citation type="submission" date="2014-09" db="EMBL/GenBank/DDBJ databases">
        <title>Genome sequencing of Methyloceanibacter caenitepidi Gela4.</title>
        <authorList>
            <person name="Takeuchi M."/>
            <person name="Susumu S."/>
            <person name="Kamagata Y."/>
            <person name="Oshima K."/>
            <person name="Hattori M."/>
            <person name="Iwasaki W."/>
        </authorList>
    </citation>
    <scope>NUCLEOTIDE SEQUENCE [LARGE SCALE GENOMIC DNA]</scope>
    <source>
        <strain evidence="5 6">Gela4</strain>
    </source>
</reference>
<keyword evidence="1" id="KW-0805">Transcription regulation</keyword>
<dbReference type="Pfam" id="PF00196">
    <property type="entry name" value="GerE"/>
    <property type="match status" value="1"/>
</dbReference>
<dbReference type="PANTHER" id="PTHR44688">
    <property type="entry name" value="DNA-BINDING TRANSCRIPTIONAL ACTIVATOR DEVR_DOSR"/>
    <property type="match status" value="1"/>
</dbReference>
<dbReference type="KEGG" id="mcg:GL4_3204"/>
<dbReference type="PROSITE" id="PS50043">
    <property type="entry name" value="HTH_LUXR_2"/>
    <property type="match status" value="1"/>
</dbReference>
<keyword evidence="3" id="KW-0804">Transcription</keyword>
<dbReference type="SUPFAM" id="SSF46894">
    <property type="entry name" value="C-terminal effector domain of the bipartite response regulators"/>
    <property type="match status" value="1"/>
</dbReference>
<keyword evidence="2" id="KW-0238">DNA-binding</keyword>
<dbReference type="InterPro" id="IPR016032">
    <property type="entry name" value="Sig_transdc_resp-reg_C-effctor"/>
</dbReference>
<evidence type="ECO:0000256" key="3">
    <source>
        <dbReference type="ARBA" id="ARBA00023163"/>
    </source>
</evidence>
<protein>
    <submittedName>
        <fullName evidence="5">Transcriptional regulatory protein</fullName>
    </submittedName>
</protein>
<dbReference type="InterPro" id="IPR000792">
    <property type="entry name" value="Tscrpt_reg_LuxR_C"/>
</dbReference>
<proteinExistence type="predicted"/>
<evidence type="ECO:0000256" key="1">
    <source>
        <dbReference type="ARBA" id="ARBA00023015"/>
    </source>
</evidence>
<dbReference type="OrthoDB" id="5497412at2"/>
<dbReference type="InterPro" id="IPR036388">
    <property type="entry name" value="WH-like_DNA-bd_sf"/>
</dbReference>
<dbReference type="PANTHER" id="PTHR44688:SF16">
    <property type="entry name" value="DNA-BINDING TRANSCRIPTIONAL ACTIVATOR DEVR_DOSR"/>
    <property type="match status" value="1"/>
</dbReference>
<dbReference type="AlphaFoldDB" id="A0A0A8K6T7"/>
<dbReference type="SMART" id="SM00421">
    <property type="entry name" value="HTH_LUXR"/>
    <property type="match status" value="1"/>
</dbReference>
<dbReference type="RefSeq" id="WP_045368884.1">
    <property type="nucleotide sequence ID" value="NZ_AP014648.1"/>
</dbReference>
<dbReference type="Gene3D" id="1.10.10.10">
    <property type="entry name" value="Winged helix-like DNA-binding domain superfamily/Winged helix DNA-binding domain"/>
    <property type="match status" value="1"/>
</dbReference>
<keyword evidence="6" id="KW-1185">Reference proteome</keyword>
<dbReference type="PRINTS" id="PR00038">
    <property type="entry name" value="HTHLUXR"/>
</dbReference>
<dbReference type="EMBL" id="AP014648">
    <property type="protein sequence ID" value="BAQ18635.1"/>
    <property type="molecule type" value="Genomic_DNA"/>
</dbReference>
<evidence type="ECO:0000313" key="6">
    <source>
        <dbReference type="Proteomes" id="UP000031643"/>
    </source>
</evidence>
<accession>A0A0A8K6T7</accession>
<dbReference type="Proteomes" id="UP000031643">
    <property type="component" value="Chromosome"/>
</dbReference>
<evidence type="ECO:0000256" key="2">
    <source>
        <dbReference type="ARBA" id="ARBA00023125"/>
    </source>
</evidence>
<evidence type="ECO:0000313" key="5">
    <source>
        <dbReference type="EMBL" id="BAQ18635.1"/>
    </source>
</evidence>
<dbReference type="STRING" id="1384459.GL4_3204"/>
<organism evidence="5 6">
    <name type="scientific">Methyloceanibacter caenitepidi</name>
    <dbReference type="NCBI Taxonomy" id="1384459"/>
    <lineage>
        <taxon>Bacteria</taxon>
        <taxon>Pseudomonadati</taxon>
        <taxon>Pseudomonadota</taxon>
        <taxon>Alphaproteobacteria</taxon>
        <taxon>Hyphomicrobiales</taxon>
        <taxon>Hyphomicrobiaceae</taxon>
        <taxon>Methyloceanibacter</taxon>
    </lineage>
</organism>
<feature type="domain" description="HTH luxR-type" evidence="4">
    <location>
        <begin position="309"/>
        <end position="374"/>
    </location>
</feature>
<name>A0A0A8K6T7_9HYPH</name>